<feature type="region of interest" description="Disordered" evidence="1">
    <location>
        <begin position="836"/>
        <end position="874"/>
    </location>
</feature>
<evidence type="ECO:0000313" key="3">
    <source>
        <dbReference type="Proteomes" id="UP000613740"/>
    </source>
</evidence>
<dbReference type="AlphaFoldDB" id="A0A835W5U3"/>
<accession>A0A835W5U3</accession>
<gene>
    <name evidence="2" type="ORF">HYH02_010393</name>
</gene>
<proteinExistence type="predicted"/>
<feature type="region of interest" description="Disordered" evidence="1">
    <location>
        <begin position="319"/>
        <end position="338"/>
    </location>
</feature>
<dbReference type="OrthoDB" id="547428at2759"/>
<feature type="compositionally biased region" description="Acidic residues" evidence="1">
    <location>
        <begin position="722"/>
        <end position="740"/>
    </location>
</feature>
<feature type="compositionally biased region" description="Gly residues" evidence="1">
    <location>
        <begin position="321"/>
        <end position="338"/>
    </location>
</feature>
<organism evidence="2 3">
    <name type="scientific">Chlamydomonas schloesseri</name>
    <dbReference type="NCBI Taxonomy" id="2026947"/>
    <lineage>
        <taxon>Eukaryota</taxon>
        <taxon>Viridiplantae</taxon>
        <taxon>Chlorophyta</taxon>
        <taxon>core chlorophytes</taxon>
        <taxon>Chlorophyceae</taxon>
        <taxon>CS clade</taxon>
        <taxon>Chlamydomonadales</taxon>
        <taxon>Chlamydomonadaceae</taxon>
        <taxon>Chlamydomonas</taxon>
    </lineage>
</organism>
<feature type="compositionally biased region" description="Gly residues" evidence="1">
    <location>
        <begin position="109"/>
        <end position="119"/>
    </location>
</feature>
<comment type="caution">
    <text evidence="2">The sequence shown here is derived from an EMBL/GenBank/DDBJ whole genome shotgun (WGS) entry which is preliminary data.</text>
</comment>
<sequence length="925" mass="91449">MARTGHHAVAGPADAFVSDSTTNNRTRPSSSRGSGGSGSSSTDTGAGGGSSSHVPQDQLLLALADSCELQVWRVPLVPSAVAGAAAAAGPHAAASAAARRSRHSAVGDGPSGDGSGTGSAGWMDMMLLQPQLRQDVRPPPQPLVRAAACPLPRHALIYSLAWIPPAGGAATASVGASTVTETAAAAAAAAAAAGQGRGTSTSAAAAAGGNSCQEVRPAVLLAAGTHQGAVEWYAYEEGGTEGGGSGGSAGVADGSSSCLSESLRLIKTTTCGSNQPLVDLHFLPSSSSPIPMTALSSPLDHGSGSRLGADQGRAATAAGAGLWGGDRGGGGSGSGSGGSSGTAVTGCRGVLVGLQDASFALAGVGGARNAIQLFDVGTMAHLATVVDPFESHEFMCCCPIASAARAGGGGGAGGGGCSVSSIVDPHVLMVGSVHGSFCSACYQYGLPSLCHHKARSATAALSTLDVRCGGGGGRCGLTQRFGLHHRSLYPRLATAREHFVFTSHAGTPLEVHDRRAMSAPLFSLAHLPRPSLGEVHQAAASAAAVAAAAATAVNAARGAAPMAALGSGSTRMASGVVAAWSHGAGASASRPGAGWAGPDGGTRPARRQQQRAAAGRPPRPGRAVPGGRRAHADASDATDEDGDGEESDGGEEEGHRADAEEPEGERGAAAPTAAASKPDRGVGLDSSFAGRPRTGLAAGARGLAAARHGRGEKAEAGACSEPEPEVEMEETEEGQESGEAVEEALPPLGWTAGYAAAQHEHQGLWLEASEDVLLGRADNGAVFVWDLSTVLGWAAGPERSGLWHYLSEYGSGGGGGTAGAGVAAATAAAAAVARTDTGGGGGVEGQSGREEDNDEGEAVEMEEEEEDAAGRQRRLQRHGMPACLGWVECAGTMPVASLSPGNPLALFTLGAEPSGREYLVASVMA</sequence>
<dbReference type="EMBL" id="JAEHOD010000038">
    <property type="protein sequence ID" value="KAG2440515.1"/>
    <property type="molecule type" value="Genomic_DNA"/>
</dbReference>
<evidence type="ECO:0000256" key="1">
    <source>
        <dbReference type="SAM" id="MobiDB-lite"/>
    </source>
</evidence>
<feature type="compositionally biased region" description="Low complexity" evidence="1">
    <location>
        <begin position="689"/>
        <end position="706"/>
    </location>
</feature>
<feature type="compositionally biased region" description="Low complexity" evidence="1">
    <location>
        <begin position="96"/>
        <end position="108"/>
    </location>
</feature>
<feature type="region of interest" description="Disordered" evidence="1">
    <location>
        <begin position="584"/>
        <end position="740"/>
    </location>
</feature>
<dbReference type="Proteomes" id="UP000613740">
    <property type="component" value="Unassembled WGS sequence"/>
</dbReference>
<evidence type="ECO:0000313" key="2">
    <source>
        <dbReference type="EMBL" id="KAG2440515.1"/>
    </source>
</evidence>
<feature type="compositionally biased region" description="Low complexity" evidence="1">
    <location>
        <begin position="610"/>
        <end position="627"/>
    </location>
</feature>
<name>A0A835W5U3_9CHLO</name>
<feature type="compositionally biased region" description="Low complexity" evidence="1">
    <location>
        <begin position="584"/>
        <end position="593"/>
    </location>
</feature>
<keyword evidence="3" id="KW-1185">Reference proteome</keyword>
<feature type="region of interest" description="Disordered" evidence="1">
    <location>
        <begin position="96"/>
        <end position="122"/>
    </location>
</feature>
<protein>
    <submittedName>
        <fullName evidence="2">Uncharacterized protein</fullName>
    </submittedName>
</protein>
<feature type="compositionally biased region" description="Low complexity" evidence="1">
    <location>
        <begin position="18"/>
        <end position="32"/>
    </location>
</feature>
<feature type="compositionally biased region" description="Acidic residues" evidence="1">
    <location>
        <begin position="636"/>
        <end position="651"/>
    </location>
</feature>
<feature type="region of interest" description="Disordered" evidence="1">
    <location>
        <begin position="1"/>
        <end position="53"/>
    </location>
</feature>
<reference evidence="2" key="1">
    <citation type="journal article" date="2020" name="bioRxiv">
        <title>Comparative genomics of Chlamydomonas.</title>
        <authorList>
            <person name="Craig R.J."/>
            <person name="Hasan A.R."/>
            <person name="Ness R.W."/>
            <person name="Keightley P.D."/>
        </authorList>
    </citation>
    <scope>NUCLEOTIDE SEQUENCE</scope>
    <source>
        <strain evidence="2">CCAP 11/173</strain>
    </source>
</reference>
<feature type="compositionally biased region" description="Acidic residues" evidence="1">
    <location>
        <begin position="851"/>
        <end position="867"/>
    </location>
</feature>